<dbReference type="CDD" id="cd06550">
    <property type="entry name" value="TM_ABC_iron-siderophores_like"/>
    <property type="match status" value="1"/>
</dbReference>
<dbReference type="OrthoDB" id="9811721at2"/>
<dbReference type="GO" id="GO:0033214">
    <property type="term" value="P:siderophore-iron import into cell"/>
    <property type="evidence" value="ECO:0007669"/>
    <property type="project" value="TreeGrafter"/>
</dbReference>
<evidence type="ECO:0000256" key="5">
    <source>
        <dbReference type="ARBA" id="ARBA00022692"/>
    </source>
</evidence>
<dbReference type="RefSeq" id="WP_041056176.1">
    <property type="nucleotide sequence ID" value="NZ_JXRR01000011.1"/>
</dbReference>
<feature type="transmembrane region" description="Helical" evidence="8">
    <location>
        <begin position="107"/>
        <end position="126"/>
    </location>
</feature>
<feature type="transmembrane region" description="Helical" evidence="8">
    <location>
        <begin position="77"/>
        <end position="95"/>
    </location>
</feature>
<keyword evidence="10" id="KW-1185">Reference proteome</keyword>
<organism evidence="9 10">
    <name type="scientific">Jeotgalibacillus campisalis</name>
    <dbReference type="NCBI Taxonomy" id="220754"/>
    <lineage>
        <taxon>Bacteria</taxon>
        <taxon>Bacillati</taxon>
        <taxon>Bacillota</taxon>
        <taxon>Bacilli</taxon>
        <taxon>Bacillales</taxon>
        <taxon>Caryophanaceae</taxon>
        <taxon>Jeotgalibacillus</taxon>
    </lineage>
</organism>
<sequence length="353" mass="37619">MKRFVPVRIGKNVISFLFDKSTFLRTIFALLAAIGIFIFSLGLGEVWITPVEILSVFFGAGEPLNQLIVVDFRLPRILIALLVGIALAVAGALLQGMVRNPLASPDIIGISGGASVFVVGFLVLFSDSNGALMVSIQWLPVSAFTGAFLAAILVYLFSWKNGLAPVRLVLIGIGLSMFMNACTTLLMLIGPIYRASQANIWITGSVNGSTWSHVWILFPWVLVLFILSLFMARHVNLLELGDDVTKAMGSKLTKQRILILLLSTGLVGGSVAFAGGIGFVGLMAPHLARKLIGSSYGALLPMSAIIGAALVMLADLIGRLIAAPLEVPAGVFTAAIGAPYFIYLLFKERGNKS</sequence>
<reference evidence="9 10" key="1">
    <citation type="submission" date="2015-01" db="EMBL/GenBank/DDBJ databases">
        <title>Jeotgalibacillus campisalis genome sequencing.</title>
        <authorList>
            <person name="Goh K.M."/>
            <person name="Chan K.-G."/>
            <person name="Yaakop A.S."/>
            <person name="Ee R."/>
            <person name="Gan H.M."/>
            <person name="Chan C.S."/>
        </authorList>
    </citation>
    <scope>NUCLEOTIDE SEQUENCE [LARGE SCALE GENOMIC DNA]</scope>
    <source>
        <strain evidence="9 10">SF-57</strain>
    </source>
</reference>
<dbReference type="EMBL" id="JXRR01000011">
    <property type="protein sequence ID" value="KIL48687.1"/>
    <property type="molecule type" value="Genomic_DNA"/>
</dbReference>
<dbReference type="Proteomes" id="UP000031972">
    <property type="component" value="Unassembled WGS sequence"/>
</dbReference>
<evidence type="ECO:0000313" key="9">
    <source>
        <dbReference type="EMBL" id="KIL48687.1"/>
    </source>
</evidence>
<dbReference type="AlphaFoldDB" id="A0A0C2VII0"/>
<evidence type="ECO:0000313" key="10">
    <source>
        <dbReference type="Proteomes" id="UP000031972"/>
    </source>
</evidence>
<keyword evidence="6 8" id="KW-1133">Transmembrane helix</keyword>
<feature type="transmembrane region" description="Helical" evidence="8">
    <location>
        <begin position="327"/>
        <end position="346"/>
    </location>
</feature>
<comment type="subcellular location">
    <subcellularLocation>
        <location evidence="1">Cell membrane</location>
        <topology evidence="1">Multi-pass membrane protein</topology>
    </subcellularLocation>
</comment>
<keyword evidence="3" id="KW-0813">Transport</keyword>
<evidence type="ECO:0000256" key="4">
    <source>
        <dbReference type="ARBA" id="ARBA00022475"/>
    </source>
</evidence>
<feature type="transmembrane region" description="Helical" evidence="8">
    <location>
        <begin position="169"/>
        <end position="193"/>
    </location>
</feature>
<dbReference type="Gene3D" id="1.10.3470.10">
    <property type="entry name" value="ABC transporter involved in vitamin B12 uptake, BtuC"/>
    <property type="match status" value="1"/>
</dbReference>
<keyword evidence="5 8" id="KW-0812">Transmembrane</keyword>
<feature type="transmembrane region" description="Helical" evidence="8">
    <location>
        <begin position="296"/>
        <end position="321"/>
    </location>
</feature>
<feature type="transmembrane region" description="Helical" evidence="8">
    <location>
        <begin position="47"/>
        <end position="65"/>
    </location>
</feature>
<gene>
    <name evidence="9" type="ORF">KR50_12720</name>
</gene>
<name>A0A0C2VII0_9BACL</name>
<feature type="transmembrane region" description="Helical" evidence="8">
    <location>
        <begin position="138"/>
        <end position="157"/>
    </location>
</feature>
<keyword evidence="4" id="KW-1003">Cell membrane</keyword>
<feature type="transmembrane region" description="Helical" evidence="8">
    <location>
        <begin position="257"/>
        <end position="284"/>
    </location>
</feature>
<dbReference type="GO" id="GO:0022857">
    <property type="term" value="F:transmembrane transporter activity"/>
    <property type="evidence" value="ECO:0007669"/>
    <property type="project" value="InterPro"/>
</dbReference>
<evidence type="ECO:0000256" key="3">
    <source>
        <dbReference type="ARBA" id="ARBA00022448"/>
    </source>
</evidence>
<dbReference type="PATRIC" id="fig|220754.4.peg.1295"/>
<evidence type="ECO:0000256" key="7">
    <source>
        <dbReference type="ARBA" id="ARBA00023136"/>
    </source>
</evidence>
<comment type="caution">
    <text evidence="9">The sequence shown here is derived from an EMBL/GenBank/DDBJ whole genome shotgun (WGS) entry which is preliminary data.</text>
</comment>
<proteinExistence type="inferred from homology"/>
<feature type="transmembrane region" description="Helical" evidence="8">
    <location>
        <begin position="21"/>
        <end position="41"/>
    </location>
</feature>
<dbReference type="PANTHER" id="PTHR30472">
    <property type="entry name" value="FERRIC ENTEROBACTIN TRANSPORT SYSTEM PERMEASE PROTEIN"/>
    <property type="match status" value="1"/>
</dbReference>
<dbReference type="PANTHER" id="PTHR30472:SF24">
    <property type="entry name" value="FERRIC ENTEROBACTIN TRANSPORT SYSTEM PERMEASE PROTEIN FEPG"/>
    <property type="match status" value="1"/>
</dbReference>
<evidence type="ECO:0000256" key="8">
    <source>
        <dbReference type="SAM" id="Phobius"/>
    </source>
</evidence>
<feature type="transmembrane region" description="Helical" evidence="8">
    <location>
        <begin position="214"/>
        <end position="232"/>
    </location>
</feature>
<evidence type="ECO:0000256" key="2">
    <source>
        <dbReference type="ARBA" id="ARBA00007935"/>
    </source>
</evidence>
<dbReference type="Pfam" id="PF01032">
    <property type="entry name" value="FecCD"/>
    <property type="match status" value="1"/>
</dbReference>
<keyword evidence="7 8" id="KW-0472">Membrane</keyword>
<evidence type="ECO:0000256" key="1">
    <source>
        <dbReference type="ARBA" id="ARBA00004651"/>
    </source>
</evidence>
<dbReference type="InterPro" id="IPR000522">
    <property type="entry name" value="ABC_transptr_permease_BtuC"/>
</dbReference>
<dbReference type="GO" id="GO:0005886">
    <property type="term" value="C:plasma membrane"/>
    <property type="evidence" value="ECO:0007669"/>
    <property type="project" value="UniProtKB-SubCell"/>
</dbReference>
<dbReference type="FunFam" id="1.10.3470.10:FF:000001">
    <property type="entry name" value="Vitamin B12 ABC transporter permease BtuC"/>
    <property type="match status" value="1"/>
</dbReference>
<evidence type="ECO:0000256" key="6">
    <source>
        <dbReference type="ARBA" id="ARBA00022989"/>
    </source>
</evidence>
<accession>A0A0C2VII0</accession>
<dbReference type="SUPFAM" id="SSF81345">
    <property type="entry name" value="ABC transporter involved in vitamin B12 uptake, BtuC"/>
    <property type="match status" value="1"/>
</dbReference>
<dbReference type="InterPro" id="IPR037294">
    <property type="entry name" value="ABC_BtuC-like"/>
</dbReference>
<comment type="similarity">
    <text evidence="2">Belongs to the binding-protein-dependent transport system permease family. FecCD subfamily.</text>
</comment>
<protein>
    <submittedName>
        <fullName evidence="9">Iron ABC transporter permease</fullName>
    </submittedName>
</protein>